<dbReference type="RefSeq" id="WP_104762966.1">
    <property type="nucleotide sequence ID" value="NZ_FZPM01000012.1"/>
</dbReference>
<feature type="transmembrane region" description="Helical" evidence="1">
    <location>
        <begin position="28"/>
        <end position="47"/>
    </location>
</feature>
<feature type="transmembrane region" description="Helical" evidence="1">
    <location>
        <begin position="59"/>
        <end position="86"/>
    </location>
</feature>
<accession>A0A3D8J7F9</accession>
<feature type="transmembrane region" description="Helical" evidence="1">
    <location>
        <begin position="182"/>
        <end position="205"/>
    </location>
</feature>
<evidence type="ECO:0000313" key="3">
    <source>
        <dbReference type="Proteomes" id="UP000256424"/>
    </source>
</evidence>
<keyword evidence="1" id="KW-1133">Transmembrane helix</keyword>
<evidence type="ECO:0000256" key="1">
    <source>
        <dbReference type="SAM" id="Phobius"/>
    </source>
</evidence>
<keyword evidence="1" id="KW-0812">Transmembrane</keyword>
<keyword evidence="3" id="KW-1185">Reference proteome</keyword>
<protein>
    <submittedName>
        <fullName evidence="2">Uncharacterized protein</fullName>
    </submittedName>
</protein>
<sequence>MRTLQSDFLSHITNGLKICKYEFLMSRILVILAIICTLLNICLFLSYNAQASTHNEVSISIIVLLQIFAFMVFLIAYYLSAAISFYQGVFGKNAYLTHSLPILLDSILFSKILVFFLWACVGLAEFSLFCLILNDNNDMIGRFFFYGPDLFHICMFWFWTIFSEITYIFMIAAIVHRKKTYTMVYGIVTYFAIKTLLFIIVVYITDYMLSERFNPDFTMFIYEALLIVSSVLYYLVCRWIIKNKLSL</sequence>
<dbReference type="EMBL" id="NXLW01000002">
    <property type="protein sequence ID" value="RDU73352.1"/>
    <property type="molecule type" value="Genomic_DNA"/>
</dbReference>
<dbReference type="AlphaFoldDB" id="A0A3D8J7F9"/>
<keyword evidence="1" id="KW-0472">Membrane</keyword>
<organism evidence="2 3">
    <name type="scientific">Helicobacter aurati</name>
    <dbReference type="NCBI Taxonomy" id="137778"/>
    <lineage>
        <taxon>Bacteria</taxon>
        <taxon>Pseudomonadati</taxon>
        <taxon>Campylobacterota</taxon>
        <taxon>Epsilonproteobacteria</taxon>
        <taxon>Campylobacterales</taxon>
        <taxon>Helicobacteraceae</taxon>
        <taxon>Helicobacter</taxon>
    </lineage>
</organism>
<dbReference type="OrthoDB" id="5329996at2"/>
<feature type="transmembrane region" description="Helical" evidence="1">
    <location>
        <begin position="217"/>
        <end position="241"/>
    </location>
</feature>
<name>A0A3D8J7F9_9HELI</name>
<feature type="transmembrane region" description="Helical" evidence="1">
    <location>
        <begin position="107"/>
        <end position="134"/>
    </location>
</feature>
<comment type="caution">
    <text evidence="2">The sequence shown here is derived from an EMBL/GenBank/DDBJ whole genome shotgun (WGS) entry which is preliminary data.</text>
</comment>
<proteinExistence type="predicted"/>
<gene>
    <name evidence="2" type="ORF">CQA66_01410</name>
</gene>
<evidence type="ECO:0000313" key="2">
    <source>
        <dbReference type="EMBL" id="RDU73352.1"/>
    </source>
</evidence>
<reference evidence="2 3" key="1">
    <citation type="submission" date="2018-04" db="EMBL/GenBank/DDBJ databases">
        <title>Novel Campyloabacter and Helicobacter Species and Strains.</title>
        <authorList>
            <person name="Mannion A.J."/>
            <person name="Shen Z."/>
            <person name="Fox J.G."/>
        </authorList>
    </citation>
    <scope>NUCLEOTIDE SEQUENCE [LARGE SCALE GENOMIC DNA]</scope>
    <source>
        <strain evidence="2 3">MIT 97-5075</strain>
    </source>
</reference>
<dbReference type="Proteomes" id="UP000256424">
    <property type="component" value="Unassembled WGS sequence"/>
</dbReference>
<feature type="transmembrane region" description="Helical" evidence="1">
    <location>
        <begin position="150"/>
        <end position="175"/>
    </location>
</feature>